<protein>
    <recommendedName>
        <fullName evidence="4">MORN repeat-containing protein 3</fullName>
    </recommendedName>
</protein>
<organism evidence="6">
    <name type="scientific">Nothobranchius rachovii</name>
    <name type="common">bluefin notho</name>
    <dbReference type="NCBI Taxonomy" id="451742"/>
    <lineage>
        <taxon>Eukaryota</taxon>
        <taxon>Metazoa</taxon>
        <taxon>Chordata</taxon>
        <taxon>Craniata</taxon>
        <taxon>Vertebrata</taxon>
        <taxon>Euteleostomi</taxon>
        <taxon>Actinopterygii</taxon>
        <taxon>Neopterygii</taxon>
        <taxon>Teleostei</taxon>
        <taxon>Neoteleostei</taxon>
        <taxon>Acanthomorphata</taxon>
        <taxon>Ovalentaria</taxon>
        <taxon>Atherinomorphae</taxon>
        <taxon>Cyprinodontiformes</taxon>
        <taxon>Nothobranchiidae</taxon>
        <taxon>Nothobranchius</taxon>
    </lineage>
</organism>
<proteinExistence type="predicted"/>
<comment type="function">
    <text evidence="5">Assembles a suppression complex (suppresome) by tethering SIRT1 and MDM2 to regulate composite modifications of p53/TP53. Confers both deacetylation-mediated functional inactivation, by SIRT1, and ubiquitination-dependent degradation, by MDM2, of p53/TP53, promoting a proliferative and cell survival behaviors. May play a role in the regulation of spermatogenesis.</text>
</comment>
<gene>
    <name evidence="6" type="primary">MORN3</name>
</gene>
<evidence type="ECO:0000256" key="2">
    <source>
        <dbReference type="ARBA" id="ARBA00022737"/>
    </source>
</evidence>
<dbReference type="InterPro" id="IPR003409">
    <property type="entry name" value="MORN"/>
</dbReference>
<sequence>MIYFLTQNVTTPPQVMPNYKLTKPSVSRLKEMKSQKCVLRSTVFSVNGNKYTGEWLNNKKHGKGIQVWKQAGAIYDGEWKFGKRNGYGTYSVLLLKSKEYVRKYAGEWKNGKKHGYGVYFYNNSAVYDGEWSEDQRSGKGTMHYENGDIYVGEWQMDKSHGQGHLFSNGKLYEGTWEDGKKNGDGKLYYSEKGLLYEGFWVDGEVKCGTMMDFRRDKAPAPPKYPFPKLHLKDMESVLREAKSACLDHCCQQSSRG</sequence>
<dbReference type="GO" id="GO:0001669">
    <property type="term" value="C:acrosomal vesicle"/>
    <property type="evidence" value="ECO:0007669"/>
    <property type="project" value="UniProtKB-SubCell"/>
</dbReference>
<evidence type="ECO:0000256" key="4">
    <source>
        <dbReference type="ARBA" id="ARBA00039854"/>
    </source>
</evidence>
<comment type="subcellular location">
    <subcellularLocation>
        <location evidence="1">Cytoplasmic vesicle</location>
        <location evidence="1">Secretory vesicle</location>
        <location evidence="1">Acrosome</location>
    </subcellularLocation>
</comment>
<dbReference type="SMART" id="SM00698">
    <property type="entry name" value="MORN"/>
    <property type="match status" value="6"/>
</dbReference>
<evidence type="ECO:0000256" key="3">
    <source>
        <dbReference type="ARBA" id="ARBA00023329"/>
    </source>
</evidence>
<dbReference type="Pfam" id="PF02493">
    <property type="entry name" value="MORN"/>
    <property type="match status" value="6"/>
</dbReference>
<name>A0A1A8QDP6_9TELE</name>
<accession>A0A1A8QDP6</accession>
<reference evidence="6" key="2">
    <citation type="submission" date="2016-06" db="EMBL/GenBank/DDBJ databases">
        <title>The genome of a short-lived fish provides insights into sex chromosome evolution and the genetic control of aging.</title>
        <authorList>
            <person name="Reichwald K."/>
            <person name="Felder M."/>
            <person name="Petzold A."/>
            <person name="Koch P."/>
            <person name="Groth M."/>
            <person name="Platzer M."/>
        </authorList>
    </citation>
    <scope>NUCLEOTIDE SEQUENCE</scope>
    <source>
        <tissue evidence="6">Brain</tissue>
    </source>
</reference>
<dbReference type="Gene3D" id="2.20.110.10">
    <property type="entry name" value="Histone H3 K4-specific methyltransferase SET7/9 N-terminal domain"/>
    <property type="match status" value="3"/>
</dbReference>
<evidence type="ECO:0000313" key="6">
    <source>
        <dbReference type="EMBL" id="SBR91284.1"/>
    </source>
</evidence>
<evidence type="ECO:0000256" key="1">
    <source>
        <dbReference type="ARBA" id="ARBA00004218"/>
    </source>
</evidence>
<dbReference type="SUPFAM" id="SSF82185">
    <property type="entry name" value="Histone H3 K4-specific methyltransferase SET7/9 N-terminal domain"/>
    <property type="match status" value="2"/>
</dbReference>
<reference evidence="6" key="1">
    <citation type="submission" date="2016-05" db="EMBL/GenBank/DDBJ databases">
        <authorList>
            <person name="Lavstsen T."/>
            <person name="Jespersen J.S."/>
        </authorList>
    </citation>
    <scope>NUCLEOTIDE SEQUENCE</scope>
    <source>
        <tissue evidence="6">Brain</tissue>
    </source>
</reference>
<keyword evidence="2" id="KW-0677">Repeat</keyword>
<dbReference type="InterPro" id="IPR052472">
    <property type="entry name" value="MORN3"/>
</dbReference>
<dbReference type="PANTHER" id="PTHR46511:SF1">
    <property type="entry name" value="MORN REPEAT-CONTAINING PROTEIN 3"/>
    <property type="match status" value="1"/>
</dbReference>
<dbReference type="EMBL" id="HAEH01011062">
    <property type="protein sequence ID" value="SBR91284.1"/>
    <property type="molecule type" value="Transcribed_RNA"/>
</dbReference>
<dbReference type="AlphaFoldDB" id="A0A1A8QDP6"/>
<evidence type="ECO:0000256" key="5">
    <source>
        <dbReference type="ARBA" id="ARBA00045851"/>
    </source>
</evidence>
<dbReference type="PANTHER" id="PTHR46511">
    <property type="entry name" value="MORN REPEAT-CONTAINING PROTEIN 3"/>
    <property type="match status" value="1"/>
</dbReference>
<keyword evidence="3" id="KW-0968">Cytoplasmic vesicle</keyword>